<proteinExistence type="predicted"/>
<protein>
    <submittedName>
        <fullName evidence="1">Pheromone-regulated protein prm10</fullName>
    </submittedName>
</protein>
<feature type="non-terminal residue" evidence="1">
    <location>
        <position position="81"/>
    </location>
</feature>
<dbReference type="EMBL" id="JAMZIH010004568">
    <property type="protein sequence ID" value="KAJ1676219.1"/>
    <property type="molecule type" value="Genomic_DNA"/>
</dbReference>
<reference evidence="1" key="1">
    <citation type="submission" date="2022-06" db="EMBL/GenBank/DDBJ databases">
        <title>Phylogenomic reconstructions and comparative analyses of Kickxellomycotina fungi.</title>
        <authorList>
            <person name="Reynolds N.K."/>
            <person name="Stajich J.E."/>
            <person name="Barry K."/>
            <person name="Grigoriev I.V."/>
            <person name="Crous P."/>
            <person name="Smith M.E."/>
        </authorList>
    </citation>
    <scope>NUCLEOTIDE SEQUENCE</scope>
    <source>
        <strain evidence="1">RSA 2271</strain>
    </source>
</reference>
<feature type="non-terminal residue" evidence="1">
    <location>
        <position position="1"/>
    </location>
</feature>
<evidence type="ECO:0000313" key="1">
    <source>
        <dbReference type="EMBL" id="KAJ1676219.1"/>
    </source>
</evidence>
<accession>A0ACC1HPE0</accession>
<organism evidence="1 2">
    <name type="scientific">Spiromyces aspiralis</name>
    <dbReference type="NCBI Taxonomy" id="68401"/>
    <lineage>
        <taxon>Eukaryota</taxon>
        <taxon>Fungi</taxon>
        <taxon>Fungi incertae sedis</taxon>
        <taxon>Zoopagomycota</taxon>
        <taxon>Kickxellomycotina</taxon>
        <taxon>Kickxellomycetes</taxon>
        <taxon>Kickxellales</taxon>
        <taxon>Kickxellaceae</taxon>
        <taxon>Spiromyces</taxon>
    </lineage>
</organism>
<sequence>GLDNLAPAISAFALGILCNLYARVSHSRSAIEPIFGGIIMLVPGSMGLRGLLGYLVNSSRGSEFALEMLITAMNIAIGLFL</sequence>
<name>A0ACC1HPE0_9FUNG</name>
<dbReference type="Proteomes" id="UP001145114">
    <property type="component" value="Unassembled WGS sequence"/>
</dbReference>
<gene>
    <name evidence="1" type="primary">PRM10_5</name>
    <name evidence="1" type="ORF">EV182_008628</name>
</gene>
<comment type="caution">
    <text evidence="1">The sequence shown here is derived from an EMBL/GenBank/DDBJ whole genome shotgun (WGS) entry which is preliminary data.</text>
</comment>
<evidence type="ECO:0000313" key="2">
    <source>
        <dbReference type="Proteomes" id="UP001145114"/>
    </source>
</evidence>
<keyword evidence="2" id="KW-1185">Reference proteome</keyword>